<keyword evidence="1" id="KW-0175">Coiled coil</keyword>
<reference evidence="3" key="2">
    <citation type="submission" date="2021-01" db="EMBL/GenBank/DDBJ databases">
        <authorList>
            <person name="Schikora-Tamarit M.A."/>
        </authorList>
    </citation>
    <scope>NUCLEOTIDE SEQUENCE</scope>
    <source>
        <strain evidence="3">CBS6341</strain>
    </source>
</reference>
<evidence type="ECO:0008006" key="5">
    <source>
        <dbReference type="Google" id="ProtNLM"/>
    </source>
</evidence>
<dbReference type="InterPro" id="IPR009003">
    <property type="entry name" value="Peptidase_S1_PA"/>
</dbReference>
<proteinExistence type="predicted"/>
<dbReference type="InterPro" id="IPR012985">
    <property type="entry name" value="Peptidase_S64_Ssy5"/>
</dbReference>
<organism evidence="3 4">
    <name type="scientific">Wickerhamomyces mucosus</name>
    <dbReference type="NCBI Taxonomy" id="1378264"/>
    <lineage>
        <taxon>Eukaryota</taxon>
        <taxon>Fungi</taxon>
        <taxon>Dikarya</taxon>
        <taxon>Ascomycota</taxon>
        <taxon>Saccharomycotina</taxon>
        <taxon>Saccharomycetes</taxon>
        <taxon>Phaffomycetales</taxon>
        <taxon>Wickerhamomycetaceae</taxon>
        <taxon>Wickerhamomyces</taxon>
    </lineage>
</organism>
<dbReference type="Proteomes" id="UP000769528">
    <property type="component" value="Unassembled WGS sequence"/>
</dbReference>
<protein>
    <recommendedName>
        <fullName evidence="5">SPS-sensor serine protease component SSY5</fullName>
    </recommendedName>
</protein>
<comment type="caution">
    <text evidence="3">The sequence shown here is derived from an EMBL/GenBank/DDBJ whole genome shotgun (WGS) entry which is preliminary data.</text>
</comment>
<dbReference type="EMBL" id="JAEUBF010000637">
    <property type="protein sequence ID" value="KAH3676380.1"/>
    <property type="molecule type" value="Genomic_DNA"/>
</dbReference>
<dbReference type="AlphaFoldDB" id="A0A9P8PRR5"/>
<name>A0A9P8PRR5_9ASCO</name>
<feature type="coiled-coil region" evidence="1">
    <location>
        <begin position="139"/>
        <end position="178"/>
    </location>
</feature>
<feature type="compositionally biased region" description="Polar residues" evidence="2">
    <location>
        <begin position="16"/>
        <end position="35"/>
    </location>
</feature>
<dbReference type="OrthoDB" id="4096087at2759"/>
<keyword evidence="4" id="KW-1185">Reference proteome</keyword>
<dbReference type="SUPFAM" id="SSF50494">
    <property type="entry name" value="Trypsin-like serine proteases"/>
    <property type="match status" value="1"/>
</dbReference>
<evidence type="ECO:0000256" key="1">
    <source>
        <dbReference type="SAM" id="Coils"/>
    </source>
</evidence>
<accession>A0A9P8PRR5</accession>
<gene>
    <name evidence="3" type="ORF">WICMUC_002011</name>
</gene>
<dbReference type="Pfam" id="PF08192">
    <property type="entry name" value="Peptidase_S64"/>
    <property type="match status" value="1"/>
</dbReference>
<sequence>MRNFFKKQKDKESVSKLHSNNPSVRNDNQSLTLSSSTNDVIDYDAGEELDQIKSLQQSSFSNKNDHNNHTFSLFSNQHTFSTNPSSFLSKDSISGYNNSQIDNIGKPLRVINSDRYNELTRTGTGNSSILSNNFNLKNRRKSDNNLEKIDQDLEKITKDHLESELKLLNDNLLELNEQVNQNILNISKASIKLIEIFDGFLPNFIQIQIIDDINSINFNTNLNLRNITKIFLQFYDNLLVSEVYLNSKKLLIQSFKKFLMKFNFEISQFQEFQYQPLLFINNFAITSECKFNNKILIGNIIDTIMENSSTNQMIQDQQGSFIAPILRGFSKSTSILSIMFGFPEPQLDHYEIINALFELFPDVHFFVVKNSIQPCGYKFNQPFKLPTLNKPEISISISSENSSKISGTLGGYIKPKLNLIDDEIKFNRYKDSKFALTCGHVLLNSKKDLNSKVFIPSKILIEAYKSALIDQRDKYSPDSMEFKSYDLEICKKFETELGSIIWGERILLEKQISDLAIVKINDNFHVEFNYAGDLDQFNPSLKFKNSHIVRKIPKENFVKLFKVFKIGASTNYTQGEINEFKLIYWNDGNLQTSEFIVSNLNKNTTFANFGDSGSLILNDLSNEIGLGCLGMLHSFDGEFKQFGLFTPIDDIFNRLKDVTGVEWDFIYERN</sequence>
<reference evidence="3" key="1">
    <citation type="journal article" date="2021" name="Open Biol.">
        <title>Shared evolutionary footprints suggest mitochondrial oxidative damage underlies multiple complex I losses in fungi.</title>
        <authorList>
            <person name="Schikora-Tamarit M.A."/>
            <person name="Marcet-Houben M."/>
            <person name="Nosek J."/>
            <person name="Gabaldon T."/>
        </authorList>
    </citation>
    <scope>NUCLEOTIDE SEQUENCE</scope>
    <source>
        <strain evidence="3">CBS6341</strain>
    </source>
</reference>
<evidence type="ECO:0000313" key="4">
    <source>
        <dbReference type="Proteomes" id="UP000769528"/>
    </source>
</evidence>
<evidence type="ECO:0000313" key="3">
    <source>
        <dbReference type="EMBL" id="KAH3676380.1"/>
    </source>
</evidence>
<feature type="region of interest" description="Disordered" evidence="2">
    <location>
        <begin position="1"/>
        <end position="35"/>
    </location>
</feature>
<evidence type="ECO:0000256" key="2">
    <source>
        <dbReference type="SAM" id="MobiDB-lite"/>
    </source>
</evidence>